<evidence type="ECO:0000313" key="4">
    <source>
        <dbReference type="Proteomes" id="UP000299102"/>
    </source>
</evidence>
<accession>A0A4C1XIE3</accession>
<evidence type="ECO:0000256" key="1">
    <source>
        <dbReference type="SAM" id="Coils"/>
    </source>
</evidence>
<comment type="caution">
    <text evidence="3">The sequence shown here is derived from an EMBL/GenBank/DDBJ whole genome shotgun (WGS) entry which is preliminary data.</text>
</comment>
<evidence type="ECO:0000313" key="3">
    <source>
        <dbReference type="EMBL" id="GBP62870.1"/>
    </source>
</evidence>
<proteinExistence type="predicted"/>
<feature type="region of interest" description="Disordered" evidence="2">
    <location>
        <begin position="52"/>
        <end position="87"/>
    </location>
</feature>
<keyword evidence="1" id="KW-0175">Coiled coil</keyword>
<feature type="compositionally biased region" description="Low complexity" evidence="2">
    <location>
        <begin position="77"/>
        <end position="86"/>
    </location>
</feature>
<dbReference type="EMBL" id="BGZK01000852">
    <property type="protein sequence ID" value="GBP62870.1"/>
    <property type="molecule type" value="Genomic_DNA"/>
</dbReference>
<dbReference type="OrthoDB" id="331602at2759"/>
<dbReference type="AlphaFoldDB" id="A0A4C1XIE3"/>
<evidence type="ECO:0000256" key="2">
    <source>
        <dbReference type="SAM" id="MobiDB-lite"/>
    </source>
</evidence>
<reference evidence="3 4" key="1">
    <citation type="journal article" date="2019" name="Commun. Biol.">
        <title>The bagworm genome reveals a unique fibroin gene that provides high tensile strength.</title>
        <authorList>
            <person name="Kono N."/>
            <person name="Nakamura H."/>
            <person name="Ohtoshi R."/>
            <person name="Tomita M."/>
            <person name="Numata K."/>
            <person name="Arakawa K."/>
        </authorList>
    </citation>
    <scope>NUCLEOTIDE SEQUENCE [LARGE SCALE GENOMIC DNA]</scope>
</reference>
<sequence length="367" mass="42121">MTGKEADMSLYNHVLEPFRRAISTDANAWKDRAVPNKLNFADNNQSLKESINNLIGTKRKSFDTANTTPDKRKKTEPTPSVTPSSPWEAKRLKIDLIAAKAQIAKLEARVNHQHTIRKEMQILFEEEKTSLEEQHKRDERSLSDIEDRLQVVRRREQDLKDELAEVQKTYSDNKLKWDKEKAEFQKQIADLKDQLLEANVSTKDQISEMERDMEELLQAYQGAQSEVEMLKTEIAKLTPKAEQCTTLKNQLDKQTFEVQQLSNKLKELEYEKDSYKDWQQQAKERGGEEGRVGKFRALNCDSAGGHLFPLSAHFLFVNFVFILNDQEANEHVSYEKAGGGPHCISSGDTYTYKVIRNSRVTGVLPAS</sequence>
<organism evidence="3 4">
    <name type="scientific">Eumeta variegata</name>
    <name type="common">Bagworm moth</name>
    <name type="synonym">Eumeta japonica</name>
    <dbReference type="NCBI Taxonomy" id="151549"/>
    <lineage>
        <taxon>Eukaryota</taxon>
        <taxon>Metazoa</taxon>
        <taxon>Ecdysozoa</taxon>
        <taxon>Arthropoda</taxon>
        <taxon>Hexapoda</taxon>
        <taxon>Insecta</taxon>
        <taxon>Pterygota</taxon>
        <taxon>Neoptera</taxon>
        <taxon>Endopterygota</taxon>
        <taxon>Lepidoptera</taxon>
        <taxon>Glossata</taxon>
        <taxon>Ditrysia</taxon>
        <taxon>Tineoidea</taxon>
        <taxon>Psychidae</taxon>
        <taxon>Oiketicinae</taxon>
        <taxon>Eumeta</taxon>
    </lineage>
</organism>
<name>A0A4C1XIE3_EUMVA</name>
<protein>
    <submittedName>
        <fullName evidence="3">Uncharacterized protein</fullName>
    </submittedName>
</protein>
<gene>
    <name evidence="3" type="ORF">EVAR_24975_1</name>
</gene>
<dbReference type="STRING" id="151549.A0A4C1XIE3"/>
<keyword evidence="4" id="KW-1185">Reference proteome</keyword>
<feature type="coiled-coil region" evidence="1">
    <location>
        <begin position="89"/>
        <end position="278"/>
    </location>
</feature>
<dbReference type="Proteomes" id="UP000299102">
    <property type="component" value="Unassembled WGS sequence"/>
</dbReference>